<dbReference type="Proteomes" id="UP000663825">
    <property type="component" value="Unassembled WGS sequence"/>
</dbReference>
<evidence type="ECO:0000259" key="5">
    <source>
        <dbReference type="PROSITE" id="PS51698"/>
    </source>
</evidence>
<dbReference type="GO" id="GO:0005524">
    <property type="term" value="F:ATP binding"/>
    <property type="evidence" value="ECO:0007669"/>
    <property type="project" value="UniProtKB-KW"/>
</dbReference>
<dbReference type="InterPro" id="IPR001245">
    <property type="entry name" value="Ser-Thr/Tyr_kinase_cat_dom"/>
</dbReference>
<dbReference type="Pfam" id="PF04564">
    <property type="entry name" value="U-box"/>
    <property type="match status" value="1"/>
</dbReference>
<dbReference type="PROSITE" id="PS50011">
    <property type="entry name" value="PROTEIN_KINASE_DOM"/>
    <property type="match status" value="1"/>
</dbReference>
<dbReference type="PROSITE" id="PS00109">
    <property type="entry name" value="PROTEIN_KINASE_TYR"/>
    <property type="match status" value="1"/>
</dbReference>
<dbReference type="PRINTS" id="PR00109">
    <property type="entry name" value="TYRKINASE"/>
</dbReference>
<dbReference type="GO" id="GO:0004672">
    <property type="term" value="F:protein kinase activity"/>
    <property type="evidence" value="ECO:0007669"/>
    <property type="project" value="InterPro"/>
</dbReference>
<dbReference type="InterPro" id="IPR000719">
    <property type="entry name" value="Prot_kinase_dom"/>
</dbReference>
<proteinExistence type="predicted"/>
<dbReference type="SUPFAM" id="SSF56112">
    <property type="entry name" value="Protein kinase-like (PK-like)"/>
    <property type="match status" value="1"/>
</dbReference>
<feature type="domain" description="Protein kinase" evidence="4">
    <location>
        <begin position="67"/>
        <end position="361"/>
    </location>
</feature>
<dbReference type="InterPro" id="IPR038765">
    <property type="entry name" value="Papain-like_cys_pep_sf"/>
</dbReference>
<protein>
    <submittedName>
        <fullName evidence="6">Uncharacterized protein</fullName>
    </submittedName>
</protein>
<dbReference type="SUPFAM" id="SSF54001">
    <property type="entry name" value="Cysteine proteinases"/>
    <property type="match status" value="1"/>
</dbReference>
<comment type="caution">
    <text evidence="6">The sequence shown here is derived from an EMBL/GenBank/DDBJ whole genome shotgun (WGS) entry which is preliminary data.</text>
</comment>
<name>A0A817KI09_9BILA</name>
<dbReference type="InterPro" id="IPR008266">
    <property type="entry name" value="Tyr_kinase_AS"/>
</dbReference>
<accession>A0A817KI09</accession>
<keyword evidence="1" id="KW-0547">Nucleotide-binding</keyword>
<dbReference type="OrthoDB" id="629492at2759"/>
<dbReference type="InterPro" id="IPR011009">
    <property type="entry name" value="Kinase-like_dom_sf"/>
</dbReference>
<dbReference type="Pfam" id="PF07714">
    <property type="entry name" value="PK_Tyr_Ser-Thr"/>
    <property type="match status" value="1"/>
</dbReference>
<dbReference type="InterPro" id="IPR003613">
    <property type="entry name" value="Ubox_domain"/>
</dbReference>
<dbReference type="EMBL" id="CAJNXB010000004">
    <property type="protein sequence ID" value="CAF2976079.1"/>
    <property type="molecule type" value="Genomic_DNA"/>
</dbReference>
<dbReference type="GO" id="GO:0016567">
    <property type="term" value="P:protein ubiquitination"/>
    <property type="evidence" value="ECO:0007669"/>
    <property type="project" value="InterPro"/>
</dbReference>
<dbReference type="SUPFAM" id="SSF57850">
    <property type="entry name" value="RING/U-box"/>
    <property type="match status" value="1"/>
</dbReference>
<feature type="domain" description="U-box" evidence="5">
    <location>
        <begin position="3"/>
        <end position="76"/>
    </location>
</feature>
<dbReference type="SMART" id="SM00504">
    <property type="entry name" value="Ubox"/>
    <property type="match status" value="1"/>
</dbReference>
<dbReference type="CDD" id="cd16655">
    <property type="entry name" value="RING-Ubox_WDSUB1-like"/>
    <property type="match status" value="1"/>
</dbReference>
<dbReference type="Gene3D" id="3.90.70.10">
    <property type="entry name" value="Cysteine proteinases"/>
    <property type="match status" value="1"/>
</dbReference>
<dbReference type="PROSITE" id="PS51698">
    <property type="entry name" value="U_BOX"/>
    <property type="match status" value="1"/>
</dbReference>
<dbReference type="InterPro" id="IPR050198">
    <property type="entry name" value="Non-receptor_tyrosine_kinases"/>
</dbReference>
<dbReference type="AlphaFoldDB" id="A0A817KI09"/>
<reference evidence="6" key="1">
    <citation type="submission" date="2021-02" db="EMBL/GenBank/DDBJ databases">
        <authorList>
            <person name="Nowell W R."/>
        </authorList>
    </citation>
    <scope>NUCLEOTIDE SEQUENCE</scope>
</reference>
<dbReference type="Gene3D" id="3.30.40.10">
    <property type="entry name" value="Zinc/RING finger domain, C3HC4 (zinc finger)"/>
    <property type="match status" value="1"/>
</dbReference>
<evidence type="ECO:0000313" key="7">
    <source>
        <dbReference type="Proteomes" id="UP000663825"/>
    </source>
</evidence>
<feature type="region of interest" description="Disordered" evidence="3">
    <location>
        <begin position="386"/>
        <end position="422"/>
    </location>
</feature>
<dbReference type="GO" id="GO:0004842">
    <property type="term" value="F:ubiquitin-protein transferase activity"/>
    <property type="evidence" value="ECO:0007669"/>
    <property type="project" value="InterPro"/>
</dbReference>
<feature type="compositionally biased region" description="Polar residues" evidence="3">
    <location>
        <begin position="400"/>
        <end position="416"/>
    </location>
</feature>
<evidence type="ECO:0000256" key="1">
    <source>
        <dbReference type="ARBA" id="ARBA00022741"/>
    </source>
</evidence>
<evidence type="ECO:0000256" key="3">
    <source>
        <dbReference type="SAM" id="MobiDB-lite"/>
    </source>
</evidence>
<dbReference type="InterPro" id="IPR013083">
    <property type="entry name" value="Znf_RING/FYVE/PHD"/>
</dbReference>
<dbReference type="Gene3D" id="1.10.510.10">
    <property type="entry name" value="Transferase(Phosphotransferase) domain 1"/>
    <property type="match status" value="1"/>
</dbReference>
<keyword evidence="2" id="KW-0067">ATP-binding</keyword>
<dbReference type="PANTHER" id="PTHR24418">
    <property type="entry name" value="TYROSINE-PROTEIN KINASE"/>
    <property type="match status" value="1"/>
</dbReference>
<organism evidence="6 7">
    <name type="scientific">Rotaria socialis</name>
    <dbReference type="NCBI Taxonomy" id="392032"/>
    <lineage>
        <taxon>Eukaryota</taxon>
        <taxon>Metazoa</taxon>
        <taxon>Spiralia</taxon>
        <taxon>Gnathifera</taxon>
        <taxon>Rotifera</taxon>
        <taxon>Eurotatoria</taxon>
        <taxon>Bdelloidea</taxon>
        <taxon>Philodinida</taxon>
        <taxon>Philodinidae</taxon>
        <taxon>Rotaria</taxon>
    </lineage>
</organism>
<evidence type="ECO:0000256" key="2">
    <source>
        <dbReference type="ARBA" id="ARBA00022840"/>
    </source>
</evidence>
<sequence length="912" mass="104037">MKALDDAVSCPITLSLFRDPVVAQDGHTYERAAIEEWIRKNGTSPITNKQISLEHLVPNYAIKKIVEQFENSLKNKNFQYVLDVDVKKKKGRPLFQTFGKTIYSAEWLPANEGRPEIILLKIDGARANKEASFYVDLSRHTNIVRTFGIVNDEDSNQNSIMLLQEYAPEGSLYEVLTERKKPLSEEILIEIFLQVIDAMAYLALNGVVHGDLACRNVLVFRLDENDPRNVVVKVTDFGISRYSKIYNQTRTVARTTLNVIPTRYCAPEVLSTAVTANDFTEKSDVYSMGVLMWEAYSRGVVPWASVANDEEVVRRVRNGDMLPKPENCSQQYWNILTKTWSTQPNERPKFDQLKQLFHKQMYQSTVSASVSTLPRYHSQVGVNKDISTGSSANHHRVANNDPNQGTSTATKKQTATGEKFNPSDMLEKVVRLGNSSYKIRAYVPCGGKQLFALESEKPVRGCDGICPACGTQHMNLADSRGFYVSVDSVYQVLEQKKLEEERLQGRKAIDRLESVEDNLPPLKLPILGQNKGIEGDSNSCYMDATIFCMFAYSNVFDSLLNVETEKKPLKQLQKLLRENIVHVLRSKIGFVERDALYHLRTQLSKATGDSTFKDVEKDPTEFLRALERLFNFAPLKTIAPNQPPNATASNITTNIMWEMFDANPNNLLSTNIASIFLNSLSEIPAKLATIPPFLILVAPRHTRSERSYRYIIPDRQIALDNRIVQLVCLKCQLTNHNPDRANDFYSCDSCFARESPSLITPDTDAKIVCYCSTCLSDLHRDLGKELINHNPRQIPVEKHKLNLFAVLCIEVAHYVAFVKCQKRQDQHEWLFFDSMSDRIHNEKNIPLVDRVPDFEKWIETAGKDKYFFPDLDDLRKQARPSSQKFSENDMRRLRLFRDGAFFFYENSSVNYQ</sequence>
<evidence type="ECO:0000313" key="6">
    <source>
        <dbReference type="EMBL" id="CAF2976079.1"/>
    </source>
</evidence>
<evidence type="ECO:0000259" key="4">
    <source>
        <dbReference type="PROSITE" id="PS50011"/>
    </source>
</evidence>
<gene>
    <name evidence="6" type="ORF">TIS948_LOCUS177</name>
</gene>